<keyword evidence="3" id="KW-1185">Reference proteome</keyword>
<protein>
    <submittedName>
        <fullName evidence="2">Uncharacterized protein</fullName>
    </submittedName>
</protein>
<reference evidence="2" key="2">
    <citation type="submission" date="2021-09" db="EMBL/GenBank/DDBJ databases">
        <authorList>
            <person name="Jia N."/>
            <person name="Wang J."/>
            <person name="Shi W."/>
            <person name="Du L."/>
            <person name="Sun Y."/>
            <person name="Zhan W."/>
            <person name="Jiang J."/>
            <person name="Wang Q."/>
            <person name="Zhang B."/>
            <person name="Ji P."/>
            <person name="Sakyi L.B."/>
            <person name="Cui X."/>
            <person name="Yuan T."/>
            <person name="Jiang B."/>
            <person name="Yang W."/>
            <person name="Lam T.T.-Y."/>
            <person name="Chang Q."/>
            <person name="Ding S."/>
            <person name="Wang X."/>
            <person name="Zhu J."/>
            <person name="Ruan X."/>
            <person name="Zhao L."/>
            <person name="Wei J."/>
            <person name="Que T."/>
            <person name="Du C."/>
            <person name="Cheng J."/>
            <person name="Dai P."/>
            <person name="Han X."/>
            <person name="Huang E."/>
            <person name="Gao Y."/>
            <person name="Liu J."/>
            <person name="Shao H."/>
            <person name="Ye R."/>
            <person name="Li L."/>
            <person name="Wei W."/>
            <person name="Wang X."/>
            <person name="Wang C."/>
            <person name="Huo Q."/>
            <person name="Li W."/>
            <person name="Guo W."/>
            <person name="Chen H."/>
            <person name="Chen S."/>
            <person name="Zhou L."/>
            <person name="Zhou L."/>
            <person name="Ni X."/>
            <person name="Tian J."/>
            <person name="Zhou Y."/>
            <person name="Sheng Y."/>
            <person name="Liu T."/>
            <person name="Pan Y."/>
            <person name="Xia L."/>
            <person name="Li J."/>
            <person name="Zhao F."/>
            <person name="Cao W."/>
        </authorList>
    </citation>
    <scope>NUCLEOTIDE SEQUENCE</scope>
    <source>
        <strain evidence="2">Rmic-2018</strain>
        <tissue evidence="2">Larvae</tissue>
    </source>
</reference>
<name>A0A9J6E098_RHIMP</name>
<dbReference type="AlphaFoldDB" id="A0A9J6E098"/>
<feature type="region of interest" description="Disordered" evidence="1">
    <location>
        <begin position="1"/>
        <end position="25"/>
    </location>
</feature>
<proteinExistence type="predicted"/>
<dbReference type="Proteomes" id="UP000821866">
    <property type="component" value="Chromosome 4"/>
</dbReference>
<evidence type="ECO:0000313" key="3">
    <source>
        <dbReference type="Proteomes" id="UP000821866"/>
    </source>
</evidence>
<accession>A0A9J6E098</accession>
<organism evidence="2 3">
    <name type="scientific">Rhipicephalus microplus</name>
    <name type="common">Cattle tick</name>
    <name type="synonym">Boophilus microplus</name>
    <dbReference type="NCBI Taxonomy" id="6941"/>
    <lineage>
        <taxon>Eukaryota</taxon>
        <taxon>Metazoa</taxon>
        <taxon>Ecdysozoa</taxon>
        <taxon>Arthropoda</taxon>
        <taxon>Chelicerata</taxon>
        <taxon>Arachnida</taxon>
        <taxon>Acari</taxon>
        <taxon>Parasitiformes</taxon>
        <taxon>Ixodida</taxon>
        <taxon>Ixodoidea</taxon>
        <taxon>Ixodidae</taxon>
        <taxon>Rhipicephalinae</taxon>
        <taxon>Rhipicephalus</taxon>
        <taxon>Boophilus</taxon>
    </lineage>
</organism>
<evidence type="ECO:0000256" key="1">
    <source>
        <dbReference type="SAM" id="MobiDB-lite"/>
    </source>
</evidence>
<evidence type="ECO:0000313" key="2">
    <source>
        <dbReference type="EMBL" id="KAH8027432.1"/>
    </source>
</evidence>
<sequence>MGRREHHDTGGGLSARPYHRASRTKRQRCRLILLYAGSEDGFLNSACLLFRAAKRSGDYHTEMDLPRFEKWFVEQLLPNIKPCSVIVMDKRPPRESSNIVVSKG</sequence>
<reference evidence="2" key="1">
    <citation type="journal article" date="2020" name="Cell">
        <title>Large-Scale Comparative Analyses of Tick Genomes Elucidate Their Genetic Diversity and Vector Capacities.</title>
        <authorList>
            <consortium name="Tick Genome and Microbiome Consortium (TIGMIC)"/>
            <person name="Jia N."/>
            <person name="Wang J."/>
            <person name="Shi W."/>
            <person name="Du L."/>
            <person name="Sun Y."/>
            <person name="Zhan W."/>
            <person name="Jiang J.F."/>
            <person name="Wang Q."/>
            <person name="Zhang B."/>
            <person name="Ji P."/>
            <person name="Bell-Sakyi L."/>
            <person name="Cui X.M."/>
            <person name="Yuan T.T."/>
            <person name="Jiang B.G."/>
            <person name="Yang W.F."/>
            <person name="Lam T.T."/>
            <person name="Chang Q.C."/>
            <person name="Ding S.J."/>
            <person name="Wang X.J."/>
            <person name="Zhu J.G."/>
            <person name="Ruan X.D."/>
            <person name="Zhao L."/>
            <person name="Wei J.T."/>
            <person name="Ye R.Z."/>
            <person name="Que T.C."/>
            <person name="Du C.H."/>
            <person name="Zhou Y.H."/>
            <person name="Cheng J.X."/>
            <person name="Dai P.F."/>
            <person name="Guo W.B."/>
            <person name="Han X.H."/>
            <person name="Huang E.J."/>
            <person name="Li L.F."/>
            <person name="Wei W."/>
            <person name="Gao Y.C."/>
            <person name="Liu J.Z."/>
            <person name="Shao H.Z."/>
            <person name="Wang X."/>
            <person name="Wang C.C."/>
            <person name="Yang T.C."/>
            <person name="Huo Q.B."/>
            <person name="Li W."/>
            <person name="Chen H.Y."/>
            <person name="Chen S.E."/>
            <person name="Zhou L.G."/>
            <person name="Ni X.B."/>
            <person name="Tian J.H."/>
            <person name="Sheng Y."/>
            <person name="Liu T."/>
            <person name="Pan Y.S."/>
            <person name="Xia L.Y."/>
            <person name="Li J."/>
            <person name="Zhao F."/>
            <person name="Cao W.C."/>
        </authorList>
    </citation>
    <scope>NUCLEOTIDE SEQUENCE</scope>
    <source>
        <strain evidence="2">Rmic-2018</strain>
    </source>
</reference>
<dbReference type="EMBL" id="JABSTU010000006">
    <property type="protein sequence ID" value="KAH8027432.1"/>
    <property type="molecule type" value="Genomic_DNA"/>
</dbReference>
<gene>
    <name evidence="2" type="ORF">HPB51_005414</name>
</gene>
<comment type="caution">
    <text evidence="2">The sequence shown here is derived from an EMBL/GenBank/DDBJ whole genome shotgun (WGS) entry which is preliminary data.</text>
</comment>